<dbReference type="Proteomes" id="UP000824087">
    <property type="component" value="Unassembled WGS sequence"/>
</dbReference>
<accession>A0A9D1HWB4</accession>
<reference evidence="3" key="2">
    <citation type="journal article" date="2021" name="PeerJ">
        <title>Extensive microbial diversity within the chicken gut microbiome revealed by metagenomics and culture.</title>
        <authorList>
            <person name="Gilroy R."/>
            <person name="Ravi A."/>
            <person name="Getino M."/>
            <person name="Pursley I."/>
            <person name="Horton D.L."/>
            <person name="Alikhan N.F."/>
            <person name="Baker D."/>
            <person name="Gharbi K."/>
            <person name="Hall N."/>
            <person name="Watson M."/>
            <person name="Adriaenssens E.M."/>
            <person name="Foster-Nyarko E."/>
            <person name="Jarju S."/>
            <person name="Secka A."/>
            <person name="Antonio M."/>
            <person name="Oren A."/>
            <person name="Chaudhuri R.R."/>
            <person name="La Ragione R."/>
            <person name="Hildebrand F."/>
            <person name="Pallen M.J."/>
        </authorList>
    </citation>
    <scope>NUCLEOTIDE SEQUENCE</scope>
    <source>
        <strain evidence="3">CHK197-8231</strain>
    </source>
</reference>
<organism evidence="3 4">
    <name type="scientific">Candidatus Fimihabitans intestinipullorum</name>
    <dbReference type="NCBI Taxonomy" id="2840820"/>
    <lineage>
        <taxon>Bacteria</taxon>
        <taxon>Bacillati</taxon>
        <taxon>Mycoplasmatota</taxon>
        <taxon>Mycoplasmatota incertae sedis</taxon>
        <taxon>Candidatus Fimihabitans</taxon>
    </lineage>
</organism>
<sequence>MGRTKTWIILVLGCCCILGSIYIYISDRREISMQKEDAKEKIDQIETSSNKKKEGYLKIPSIALYQVLEKGDVTQLLSESKVAYWNVPDSKNIHFVGHRIPAVFASLERLEKGEIVELYWNGIYGRYRVSDFQVVNETEFPSFPSVGNLVLITCMEDDSKRLIVLCEKES</sequence>
<keyword evidence="2" id="KW-0812">Transmembrane</keyword>
<feature type="transmembrane region" description="Helical" evidence="2">
    <location>
        <begin position="6"/>
        <end position="25"/>
    </location>
</feature>
<dbReference type="GO" id="GO:0016787">
    <property type="term" value="F:hydrolase activity"/>
    <property type="evidence" value="ECO:0007669"/>
    <property type="project" value="UniProtKB-KW"/>
</dbReference>
<dbReference type="InterPro" id="IPR005754">
    <property type="entry name" value="Sortase"/>
</dbReference>
<keyword evidence="2" id="KW-1133">Transmembrane helix</keyword>
<comment type="caution">
    <text evidence="3">The sequence shown here is derived from an EMBL/GenBank/DDBJ whole genome shotgun (WGS) entry which is preliminary data.</text>
</comment>
<dbReference type="AlphaFoldDB" id="A0A9D1HWB4"/>
<dbReference type="Gene3D" id="2.40.260.10">
    <property type="entry name" value="Sortase"/>
    <property type="match status" value="1"/>
</dbReference>
<evidence type="ECO:0000313" key="3">
    <source>
        <dbReference type="EMBL" id="HIU22425.1"/>
    </source>
</evidence>
<dbReference type="EMBL" id="DVML01000013">
    <property type="protein sequence ID" value="HIU22425.1"/>
    <property type="molecule type" value="Genomic_DNA"/>
</dbReference>
<dbReference type="Pfam" id="PF04203">
    <property type="entry name" value="Sortase"/>
    <property type="match status" value="1"/>
</dbReference>
<protein>
    <submittedName>
        <fullName evidence="3">Sortase</fullName>
    </submittedName>
</protein>
<name>A0A9D1HWB4_9BACT</name>
<dbReference type="CDD" id="cd00004">
    <property type="entry name" value="Sortase"/>
    <property type="match status" value="1"/>
</dbReference>
<dbReference type="InterPro" id="IPR023365">
    <property type="entry name" value="Sortase_dom-sf"/>
</dbReference>
<evidence type="ECO:0000256" key="2">
    <source>
        <dbReference type="SAM" id="Phobius"/>
    </source>
</evidence>
<proteinExistence type="predicted"/>
<gene>
    <name evidence="3" type="ORF">IAD49_02455</name>
</gene>
<dbReference type="SUPFAM" id="SSF63817">
    <property type="entry name" value="Sortase"/>
    <property type="match status" value="1"/>
</dbReference>
<reference evidence="3" key="1">
    <citation type="submission" date="2020-10" db="EMBL/GenBank/DDBJ databases">
        <authorList>
            <person name="Gilroy R."/>
        </authorList>
    </citation>
    <scope>NUCLEOTIDE SEQUENCE</scope>
    <source>
        <strain evidence="3">CHK197-8231</strain>
    </source>
</reference>
<keyword evidence="1" id="KW-0378">Hydrolase</keyword>
<evidence type="ECO:0000313" key="4">
    <source>
        <dbReference type="Proteomes" id="UP000824087"/>
    </source>
</evidence>
<keyword evidence="2" id="KW-0472">Membrane</keyword>
<evidence type="ECO:0000256" key="1">
    <source>
        <dbReference type="ARBA" id="ARBA00022801"/>
    </source>
</evidence>